<dbReference type="PANTHER" id="PTHR43308">
    <property type="entry name" value="OUTER MEMBRANE PROTEIN ALPHA-RELATED"/>
    <property type="match status" value="1"/>
</dbReference>
<dbReference type="Proteomes" id="UP000076935">
    <property type="component" value="Unassembled WGS sequence"/>
</dbReference>
<name>A0A177L0Q7_9BACI</name>
<evidence type="ECO:0000256" key="1">
    <source>
        <dbReference type="ARBA" id="ARBA00022729"/>
    </source>
</evidence>
<dbReference type="Pfam" id="PF00395">
    <property type="entry name" value="SLH"/>
    <property type="match status" value="3"/>
</dbReference>
<feature type="chain" id="PRO_5038595364" description="SLH domain-containing protein" evidence="3">
    <location>
        <begin position="30"/>
        <end position="684"/>
    </location>
</feature>
<evidence type="ECO:0000256" key="3">
    <source>
        <dbReference type="SAM" id="SignalP"/>
    </source>
</evidence>
<feature type="domain" description="SLH" evidence="4">
    <location>
        <begin position="620"/>
        <end position="683"/>
    </location>
</feature>
<keyword evidence="1 3" id="KW-0732">Signal</keyword>
<feature type="signal peptide" evidence="3">
    <location>
        <begin position="1"/>
        <end position="29"/>
    </location>
</feature>
<dbReference type="InterPro" id="IPR051465">
    <property type="entry name" value="Cell_Envelope_Struct_Comp"/>
</dbReference>
<evidence type="ECO:0000259" key="4">
    <source>
        <dbReference type="PROSITE" id="PS51272"/>
    </source>
</evidence>
<comment type="caution">
    <text evidence="5">The sequence shown here is derived from an EMBL/GenBank/DDBJ whole genome shotgun (WGS) entry which is preliminary data.</text>
</comment>
<dbReference type="InterPro" id="IPR001119">
    <property type="entry name" value="SLH_dom"/>
</dbReference>
<dbReference type="PANTHER" id="PTHR43308:SF5">
    <property type="entry name" value="S-LAYER PROTEIN _ PEPTIDOGLYCAN ENDO-BETA-N-ACETYLGLUCOSAMINIDASE"/>
    <property type="match status" value="1"/>
</dbReference>
<gene>
    <name evidence="5" type="ORF">AWH49_04570</name>
</gene>
<dbReference type="PROSITE" id="PS51272">
    <property type="entry name" value="SLH"/>
    <property type="match status" value="3"/>
</dbReference>
<reference evidence="5 6" key="1">
    <citation type="submission" date="2016-01" db="EMBL/GenBank/DDBJ databases">
        <title>Investigation of taxonomic status of Bacillus aminovorans.</title>
        <authorList>
            <person name="Verma A."/>
            <person name="Pal Y."/>
            <person name="Krishnamurthi S."/>
        </authorList>
    </citation>
    <scope>NUCLEOTIDE SEQUENCE [LARGE SCALE GENOMIC DNA]</scope>
    <source>
        <strain evidence="5 6">DSM 1314</strain>
    </source>
</reference>
<organism evidence="5 6">
    <name type="scientific">Domibacillus aminovorans</name>
    <dbReference type="NCBI Taxonomy" id="29332"/>
    <lineage>
        <taxon>Bacteria</taxon>
        <taxon>Bacillati</taxon>
        <taxon>Bacillota</taxon>
        <taxon>Bacilli</taxon>
        <taxon>Bacillales</taxon>
        <taxon>Bacillaceae</taxon>
        <taxon>Domibacillus</taxon>
    </lineage>
</organism>
<proteinExistence type="predicted"/>
<evidence type="ECO:0000313" key="5">
    <source>
        <dbReference type="EMBL" id="OAH58944.1"/>
    </source>
</evidence>
<feature type="domain" description="SLH" evidence="4">
    <location>
        <begin position="551"/>
        <end position="612"/>
    </location>
</feature>
<protein>
    <recommendedName>
        <fullName evidence="4">SLH domain-containing protein</fullName>
    </recommendedName>
</protein>
<evidence type="ECO:0000313" key="6">
    <source>
        <dbReference type="Proteomes" id="UP000076935"/>
    </source>
</evidence>
<keyword evidence="6" id="KW-1185">Reference proteome</keyword>
<evidence type="ECO:0000256" key="2">
    <source>
        <dbReference type="SAM" id="MobiDB-lite"/>
    </source>
</evidence>
<dbReference type="EMBL" id="LQWY01000067">
    <property type="protein sequence ID" value="OAH58944.1"/>
    <property type="molecule type" value="Genomic_DNA"/>
</dbReference>
<feature type="compositionally biased region" description="Gly residues" evidence="2">
    <location>
        <begin position="245"/>
        <end position="269"/>
    </location>
</feature>
<feature type="region of interest" description="Disordered" evidence="2">
    <location>
        <begin position="245"/>
        <end position="271"/>
    </location>
</feature>
<feature type="domain" description="SLH" evidence="4">
    <location>
        <begin position="487"/>
        <end position="550"/>
    </location>
</feature>
<accession>A0A177L0Q7</accession>
<sequence length="684" mass="73449">MVKKYPFSSKAVKAMIAATVAFTPIATTAIVFDANKVEAAYVQNTAHFNSVPSFEKYAQSIEEEANVSTEVRDALEAMDDAEWEAALAPVLVDATDDQKKAVVGLVRLQVNLYTGTYEKGQLQTFIKENKEFFGDESTSKYLTYLQKVEEAVYTEVKANQDEFIQNPTVELFQTLVDAIRSTDHAGIKASIEGAIVLSNATIAETVTNIENELIQGTVTKADWKTAVVSSGLAWMKLYGIEKNPGGGGGGGGTPGEGEGGGTVTPGPGGDVTVTPETVQNGTQVTAIISSELQTRILASIKTQAAEITIKLPKAEPGQTVSLDIPAPLVDAIEAKAPKATIVVVGDGATYYLPVAEIDTVAIAADLGTTVAELTFRVSINPVPSAQAIQITQLLQSRGVNVVASIVDIKLEAVVGDKVYPIKSLGNVYVKRSFGLNKKVKTNNTTGAVLENDGTYRTLPTKFKTVNGQQHAFVSSLTNSIYTVVESDITFPDVNNGKNWAEAYIETLASKYIISGTTAGTYKGDEYMTRAQFAVLLSRALGLPSEQYDNRFKDVKGDEWFNTNGALMSAVKQGIIAGKKDGTFAPNDRITRAESAAMIGRALNLKMIKFDAAKLDKNKKLADFKDAKAIGASTREEVLKVYQAGIMSGTGKGTFNPNEFTKRDQMARILAEFLIKAELMEAITK</sequence>
<dbReference type="AlphaFoldDB" id="A0A177L0Q7"/>